<reference evidence="4" key="2">
    <citation type="submission" date="2015-01" db="EMBL/GenBank/DDBJ databases">
        <title>Evolutionary Origins and Diversification of the Mycorrhizal Mutualists.</title>
        <authorList>
            <consortium name="DOE Joint Genome Institute"/>
            <consortium name="Mycorrhizal Genomics Consortium"/>
            <person name="Kohler A."/>
            <person name="Kuo A."/>
            <person name="Nagy L.G."/>
            <person name="Floudas D."/>
            <person name="Copeland A."/>
            <person name="Barry K.W."/>
            <person name="Cichocki N."/>
            <person name="Veneault-Fourrey C."/>
            <person name="LaButti K."/>
            <person name="Lindquist E.A."/>
            <person name="Lipzen A."/>
            <person name="Lundell T."/>
            <person name="Morin E."/>
            <person name="Murat C."/>
            <person name="Riley R."/>
            <person name="Ohm R."/>
            <person name="Sun H."/>
            <person name="Tunlid A."/>
            <person name="Henrissat B."/>
            <person name="Grigoriev I.V."/>
            <person name="Hibbett D.S."/>
            <person name="Martin F."/>
        </authorList>
    </citation>
    <scope>NUCLEOTIDE SEQUENCE [LARGE SCALE GENOMIC DNA]</scope>
    <source>
        <strain evidence="4">MUT 4182</strain>
    </source>
</reference>
<feature type="compositionally biased region" description="Low complexity" evidence="2">
    <location>
        <begin position="366"/>
        <end position="380"/>
    </location>
</feature>
<accession>A0A0C3Q9U6</accession>
<sequence>MESPVASSSRLGAPQLFPSSLNGRDSRRREEDLVYLFEAEEERITNLLSRKLEKLKEEKVELENLLEAENEAHVNRLSRELSALRAAQAQPHAPSQTTDDDRPSTRTAAGKRPATNGSINAIANTPNLPSQNLMLEAMRRENQELRNRLVEYERGYIRVTRLNDIYREELIELRRRLGLPIDNLIGLPVSSSDIYSQPTHIRPQPSGARTSSPDTRLGSHPPDSENRPGGPSRPQLAGLPIPIARVGATPRPAQHASYSYSTTPNTNSPSSLQSPFPFSPTTSTHTTGSRPAGGTTTSNSSSTGSTAASADDILSPGLAVPSSYLTQVTTPPSSTSPLVNLIHHGGETHVQLIHQLSYPSVPPPSLSSSLGSPVYSRRSSFGQNPGASMGSGRRTSIERGARVAETGSLVRNRRASVASSGMPLTSETVIESPPGSSPSSVVGVGD</sequence>
<feature type="compositionally biased region" description="Polar residues" evidence="2">
    <location>
        <begin position="189"/>
        <end position="199"/>
    </location>
</feature>
<name>A0A0C3Q9U6_9AGAM</name>
<dbReference type="Proteomes" id="UP000054248">
    <property type="component" value="Unassembled WGS sequence"/>
</dbReference>
<dbReference type="Pfam" id="PF09755">
    <property type="entry name" value="DUF2046"/>
    <property type="match status" value="1"/>
</dbReference>
<dbReference type="OrthoDB" id="78858at2759"/>
<feature type="compositionally biased region" description="Polar residues" evidence="2">
    <location>
        <begin position="417"/>
        <end position="429"/>
    </location>
</feature>
<keyword evidence="4" id="KW-1185">Reference proteome</keyword>
<feature type="region of interest" description="Disordered" evidence="2">
    <location>
        <begin position="250"/>
        <end position="314"/>
    </location>
</feature>
<feature type="coiled-coil region" evidence="1">
    <location>
        <begin position="38"/>
        <end position="75"/>
    </location>
</feature>
<feature type="compositionally biased region" description="Low complexity" evidence="2">
    <location>
        <begin position="432"/>
        <end position="446"/>
    </location>
</feature>
<feature type="region of interest" description="Disordered" evidence="2">
    <location>
        <begin position="188"/>
        <end position="238"/>
    </location>
</feature>
<feature type="region of interest" description="Disordered" evidence="2">
    <location>
        <begin position="361"/>
        <end position="446"/>
    </location>
</feature>
<evidence type="ECO:0000313" key="4">
    <source>
        <dbReference type="Proteomes" id="UP000054248"/>
    </source>
</evidence>
<feature type="compositionally biased region" description="Polar residues" evidence="2">
    <location>
        <begin position="1"/>
        <end position="10"/>
    </location>
</feature>
<gene>
    <name evidence="3" type="ORF">M407DRAFT_28935</name>
</gene>
<dbReference type="AlphaFoldDB" id="A0A0C3Q9U6"/>
<dbReference type="HOGENOM" id="CLU_024881_0_0_1"/>
<protein>
    <submittedName>
        <fullName evidence="3">Uncharacterized protein</fullName>
    </submittedName>
</protein>
<feature type="coiled-coil region" evidence="1">
    <location>
        <begin position="128"/>
        <end position="155"/>
    </location>
</feature>
<evidence type="ECO:0000256" key="1">
    <source>
        <dbReference type="SAM" id="Coils"/>
    </source>
</evidence>
<evidence type="ECO:0000313" key="3">
    <source>
        <dbReference type="EMBL" id="KIO21481.1"/>
    </source>
</evidence>
<feature type="compositionally biased region" description="Polar residues" evidence="2">
    <location>
        <begin position="115"/>
        <end position="126"/>
    </location>
</feature>
<evidence type="ECO:0000256" key="2">
    <source>
        <dbReference type="SAM" id="MobiDB-lite"/>
    </source>
</evidence>
<proteinExistence type="predicted"/>
<reference evidence="3 4" key="1">
    <citation type="submission" date="2014-04" db="EMBL/GenBank/DDBJ databases">
        <authorList>
            <consortium name="DOE Joint Genome Institute"/>
            <person name="Kuo A."/>
            <person name="Girlanda M."/>
            <person name="Perotto S."/>
            <person name="Kohler A."/>
            <person name="Nagy L.G."/>
            <person name="Floudas D."/>
            <person name="Copeland A."/>
            <person name="Barry K.W."/>
            <person name="Cichocki N."/>
            <person name="Veneault-Fourrey C."/>
            <person name="LaButti K."/>
            <person name="Lindquist E.A."/>
            <person name="Lipzen A."/>
            <person name="Lundell T."/>
            <person name="Morin E."/>
            <person name="Murat C."/>
            <person name="Sun H."/>
            <person name="Tunlid A."/>
            <person name="Henrissat B."/>
            <person name="Grigoriev I.V."/>
            <person name="Hibbett D.S."/>
            <person name="Martin F."/>
            <person name="Nordberg H.P."/>
            <person name="Cantor M.N."/>
            <person name="Hua S.X."/>
        </authorList>
    </citation>
    <scope>NUCLEOTIDE SEQUENCE [LARGE SCALE GENOMIC DNA]</scope>
    <source>
        <strain evidence="3 4">MUT 4182</strain>
    </source>
</reference>
<dbReference type="InterPro" id="IPR019152">
    <property type="entry name" value="DUF2046"/>
</dbReference>
<feature type="compositionally biased region" description="Low complexity" evidence="2">
    <location>
        <begin position="257"/>
        <end position="310"/>
    </location>
</feature>
<organism evidence="3 4">
    <name type="scientific">Tulasnella calospora MUT 4182</name>
    <dbReference type="NCBI Taxonomy" id="1051891"/>
    <lineage>
        <taxon>Eukaryota</taxon>
        <taxon>Fungi</taxon>
        <taxon>Dikarya</taxon>
        <taxon>Basidiomycota</taxon>
        <taxon>Agaricomycotina</taxon>
        <taxon>Agaricomycetes</taxon>
        <taxon>Cantharellales</taxon>
        <taxon>Tulasnellaceae</taxon>
        <taxon>Tulasnella</taxon>
    </lineage>
</organism>
<keyword evidence="1" id="KW-0175">Coiled coil</keyword>
<dbReference type="EMBL" id="KN823137">
    <property type="protein sequence ID" value="KIO21481.1"/>
    <property type="molecule type" value="Genomic_DNA"/>
</dbReference>
<feature type="region of interest" description="Disordered" evidence="2">
    <location>
        <begin position="1"/>
        <end position="28"/>
    </location>
</feature>
<dbReference type="STRING" id="1051891.A0A0C3Q9U6"/>
<feature type="region of interest" description="Disordered" evidence="2">
    <location>
        <begin position="85"/>
        <end position="126"/>
    </location>
</feature>